<sequence>MGPTSLPLARSFLSDALKLGPTNRLAWYYLGMVHKDDGRITDASNCFQAAAVLDESDSVGSFSSILTIVPCFAMDATANADADADELVKPLLGGRGNLDEERKLSPEVSPTSSTEYNAAVRNPQGGILQSIPPILQNVKGESSSCPTSSTEYNAAVRNPQGGVLQSSAPSLQDLNGDPSSQSNVFSNEIEVVNPTGSEVPLAPKVSTKPPTETERVDTSKTLVPKSSSQAVPPAATPSPAPCILPLLKQSFKIQNLILALSIFIYFLIGVIVYVSIGHDFSGKETNWCYTNSIVDGLYFSSVTLCTAGFGDIVPISSFTKGFTVVFALFGIFILNLILELFDKQFRQLLTVIEEACKAFPINSFTVWILDHENRRMRILFKVGLAFMFVLVFNGIGTLTLFFTESLSWTDSFYGSMISSMTVGYRDVAFCTMIGRFFAFIWLLLSTIAVAEFFLILVEARQSMVRNQILKREITMEDLVEAHLVKLHPVQPGFVRFAERTTDEGDNVARIGEKSEMGGMAMMKNWEGSCSDYVIYVLKQLGDIKVSDVEDIVFNFGNLDPDKTGRVALPGC</sequence>
<dbReference type="EMBL" id="CM056818">
    <property type="protein sequence ID" value="KAJ8623493.1"/>
    <property type="molecule type" value="Genomic_DNA"/>
</dbReference>
<gene>
    <name evidence="1" type="ORF">MRB53_032022</name>
</gene>
<reference evidence="1 2" key="1">
    <citation type="journal article" date="2022" name="Hortic Res">
        <title>A haplotype resolved chromosomal level avocado genome allows analysis of novel avocado genes.</title>
        <authorList>
            <person name="Nath O."/>
            <person name="Fletcher S.J."/>
            <person name="Hayward A."/>
            <person name="Shaw L.M."/>
            <person name="Masouleh A.K."/>
            <person name="Furtado A."/>
            <person name="Henry R.J."/>
            <person name="Mitter N."/>
        </authorList>
    </citation>
    <scope>NUCLEOTIDE SEQUENCE [LARGE SCALE GENOMIC DNA]</scope>
    <source>
        <strain evidence="2">cv. Hass</strain>
    </source>
</reference>
<name>A0ACC2KQZ2_PERAE</name>
<comment type="caution">
    <text evidence="1">The sequence shown here is derived from an EMBL/GenBank/DDBJ whole genome shotgun (WGS) entry which is preliminary data.</text>
</comment>
<organism evidence="1 2">
    <name type="scientific">Persea americana</name>
    <name type="common">Avocado</name>
    <dbReference type="NCBI Taxonomy" id="3435"/>
    <lineage>
        <taxon>Eukaryota</taxon>
        <taxon>Viridiplantae</taxon>
        <taxon>Streptophyta</taxon>
        <taxon>Embryophyta</taxon>
        <taxon>Tracheophyta</taxon>
        <taxon>Spermatophyta</taxon>
        <taxon>Magnoliopsida</taxon>
        <taxon>Magnoliidae</taxon>
        <taxon>Laurales</taxon>
        <taxon>Lauraceae</taxon>
        <taxon>Persea</taxon>
    </lineage>
</organism>
<evidence type="ECO:0000313" key="1">
    <source>
        <dbReference type="EMBL" id="KAJ8623493.1"/>
    </source>
</evidence>
<proteinExistence type="predicted"/>
<accession>A0ACC2KQZ2</accession>
<dbReference type="Proteomes" id="UP001234297">
    <property type="component" value="Chromosome 10"/>
</dbReference>
<evidence type="ECO:0000313" key="2">
    <source>
        <dbReference type="Proteomes" id="UP001234297"/>
    </source>
</evidence>
<protein>
    <submittedName>
        <fullName evidence="1">Uncharacterized protein</fullName>
    </submittedName>
</protein>
<keyword evidence="2" id="KW-1185">Reference proteome</keyword>